<evidence type="ECO:0000256" key="3">
    <source>
        <dbReference type="ARBA" id="ARBA00023239"/>
    </source>
</evidence>
<feature type="compositionally biased region" description="Basic and acidic residues" evidence="6">
    <location>
        <begin position="147"/>
        <end position="176"/>
    </location>
</feature>
<dbReference type="GO" id="GO:0046279">
    <property type="term" value="P:3,4-dihydroxybenzoate biosynthetic process"/>
    <property type="evidence" value="ECO:0007669"/>
    <property type="project" value="TreeGrafter"/>
</dbReference>
<dbReference type="GO" id="GO:0009423">
    <property type="term" value="P:chorismate biosynthetic process"/>
    <property type="evidence" value="ECO:0007669"/>
    <property type="project" value="UniProtKB-UniRule"/>
</dbReference>
<dbReference type="HAMAP" id="MF_00214">
    <property type="entry name" value="AroD"/>
    <property type="match status" value="1"/>
</dbReference>
<keyword evidence="3 5" id="KW-0456">Lyase</keyword>
<dbReference type="InterPro" id="IPR001381">
    <property type="entry name" value="DHquinase_I"/>
</dbReference>
<keyword evidence="5" id="KW-0028">Amino-acid biosynthesis</keyword>
<comment type="function">
    <text evidence="5">Involved in the third step of the chorismate pathway, which leads to the biosynthesis of aromatic amino acids. Catalyzes the cis-dehydration of 3-dehydroquinate (DHQ) and introduces the first double bond of the aromatic ring to yield 3-dehydroshikimate.</text>
</comment>
<keyword evidence="8" id="KW-1185">Reference proteome</keyword>
<dbReference type="InterPro" id="IPR050146">
    <property type="entry name" value="Type-I_3-dehydroquinase"/>
</dbReference>
<dbReference type="UniPathway" id="UPA00053">
    <property type="reaction ID" value="UER00086"/>
</dbReference>
<feature type="binding site" evidence="5">
    <location>
        <position position="474"/>
    </location>
    <ligand>
        <name>3-dehydroquinate</name>
        <dbReference type="ChEBI" id="CHEBI:32364"/>
    </ligand>
</feature>
<dbReference type="GO" id="GO:0003855">
    <property type="term" value="F:3-dehydroquinate dehydratase activity"/>
    <property type="evidence" value="ECO:0007669"/>
    <property type="project" value="UniProtKB-UniRule"/>
</dbReference>
<dbReference type="AlphaFoldDB" id="A0A7X2P8H6"/>
<evidence type="ECO:0000256" key="2">
    <source>
        <dbReference type="ARBA" id="ARBA00023141"/>
    </source>
</evidence>
<dbReference type="Pfam" id="PF01487">
    <property type="entry name" value="DHquinase_I"/>
    <property type="match status" value="1"/>
</dbReference>
<feature type="compositionally biased region" description="Basic residues" evidence="6">
    <location>
        <begin position="206"/>
        <end position="223"/>
    </location>
</feature>
<comment type="subunit">
    <text evidence="5">Homodimer.</text>
</comment>
<feature type="region of interest" description="Disordered" evidence="6">
    <location>
        <begin position="204"/>
        <end position="223"/>
    </location>
</feature>
<feature type="compositionally biased region" description="Basic residues" evidence="6">
    <location>
        <begin position="1"/>
        <end position="11"/>
    </location>
</feature>
<dbReference type="GO" id="GO:0009073">
    <property type="term" value="P:aromatic amino acid family biosynthetic process"/>
    <property type="evidence" value="ECO:0007669"/>
    <property type="project" value="UniProtKB-KW"/>
</dbReference>
<evidence type="ECO:0000313" key="8">
    <source>
        <dbReference type="Proteomes" id="UP000466864"/>
    </source>
</evidence>
<comment type="similarity">
    <text evidence="5">Belongs to the type-I 3-dehydroquinase family.</text>
</comment>
<keyword evidence="2 5" id="KW-0057">Aromatic amino acid biosynthesis</keyword>
<feature type="compositionally biased region" description="Low complexity" evidence="6">
    <location>
        <begin position="60"/>
        <end position="70"/>
    </location>
</feature>
<evidence type="ECO:0000256" key="4">
    <source>
        <dbReference type="ARBA" id="ARBA00023270"/>
    </source>
</evidence>
<feature type="binding site" evidence="5">
    <location>
        <begin position="271"/>
        <end position="273"/>
    </location>
    <ligand>
        <name>3-dehydroquinate</name>
        <dbReference type="ChEBI" id="CHEBI:32364"/>
    </ligand>
</feature>
<reference evidence="7 8" key="1">
    <citation type="submission" date="2019-08" db="EMBL/GenBank/DDBJ databases">
        <title>In-depth cultivation of the pig gut microbiome towards novel bacterial diversity and tailored functional studies.</title>
        <authorList>
            <person name="Wylensek D."/>
            <person name="Hitch T.C.A."/>
            <person name="Clavel T."/>
        </authorList>
    </citation>
    <scope>NUCLEOTIDE SEQUENCE [LARGE SCALE GENOMIC DNA]</scope>
    <source>
        <strain evidence="7 8">Oil+RF-744-WCA-WT-13</strain>
    </source>
</reference>
<dbReference type="EMBL" id="VUMV01000004">
    <property type="protein sequence ID" value="MST82025.1"/>
    <property type="molecule type" value="Genomic_DNA"/>
</dbReference>
<sequence length="493" mass="53391">MWLFGRKRNKKAAVPAEEVSREGSDTEYTPETEKGTAGETAGTALEQASAEAVSSPAQDSGGKTESGAAESSEEQACPDVQKAADVPGEESPAEVSAGTAEKIWEEEKASQEESFSLQKTEREAPFPQAAETAHTEELPEENADEETVPHGKKEVPPEETVRKVIPEEQLPRKEEAAAAPETDGETLTETAAPKTKTVSLYEWGRKNKKGKKGKKKKKAVPKKTVRLGQGERSVVLGEGMPKICVPITGRTLEEIVDQAANVASVFPDFVEWRVDCFEEIHPLEACPESGELPVNTVSSVFPAVDRALKKMADVLDGLPILFTIRTATEGGRIALYPEDYIGLLLHAAERPEVSAIDVEELRTDSDMEILTREIQARQKPVIGSAHFFGRMPKKPEQMELMNRISRTGADVLKLAAMPSDSRDVLKMMEMAEEENRLTDKPVIAIAMGKIGMVSRVSGALTGSCVTFGTVDAESAPGQIPVSTLRTILEALQG</sequence>
<evidence type="ECO:0000313" key="7">
    <source>
        <dbReference type="EMBL" id="MST82025.1"/>
    </source>
</evidence>
<dbReference type="EC" id="4.2.1.10" evidence="5"/>
<feature type="active site" description="Schiff-base intermediate with substrate" evidence="5">
    <location>
        <position position="413"/>
    </location>
</feature>
<dbReference type="Proteomes" id="UP000466864">
    <property type="component" value="Unassembled WGS sequence"/>
</dbReference>
<dbReference type="InterPro" id="IPR013785">
    <property type="entry name" value="Aldolase_TIM"/>
</dbReference>
<comment type="caution">
    <text evidence="7">The sequence shown here is derived from an EMBL/GenBank/DDBJ whole genome shotgun (WGS) entry which is preliminary data.</text>
</comment>
<dbReference type="PANTHER" id="PTHR43699:SF1">
    <property type="entry name" value="3-DEHYDROQUINATE DEHYDRATASE"/>
    <property type="match status" value="1"/>
</dbReference>
<evidence type="ECO:0000256" key="5">
    <source>
        <dbReference type="HAMAP-Rule" id="MF_00214"/>
    </source>
</evidence>
<dbReference type="Gene3D" id="3.20.20.70">
    <property type="entry name" value="Aldolase class I"/>
    <property type="match status" value="1"/>
</dbReference>
<dbReference type="GO" id="GO:0008652">
    <property type="term" value="P:amino acid biosynthetic process"/>
    <property type="evidence" value="ECO:0007669"/>
    <property type="project" value="UniProtKB-KW"/>
</dbReference>
<organism evidence="7 8">
    <name type="scientific">Bilifractor porci</name>
    <dbReference type="NCBI Taxonomy" id="2606636"/>
    <lineage>
        <taxon>Bacteria</taxon>
        <taxon>Bacillati</taxon>
        <taxon>Bacillota</taxon>
        <taxon>Clostridia</taxon>
        <taxon>Lachnospirales</taxon>
        <taxon>Lachnospiraceae</taxon>
        <taxon>Bilifractor</taxon>
    </lineage>
</organism>
<name>A0A7X2P8H6_9FIRM</name>
<feature type="active site" description="Proton donor/acceptor" evidence="5">
    <location>
        <position position="386"/>
    </location>
</feature>
<dbReference type="RefSeq" id="WP_154457941.1">
    <property type="nucleotide sequence ID" value="NZ_VUMV01000004.1"/>
</dbReference>
<comment type="pathway">
    <text evidence="5">Metabolic intermediate biosynthesis; chorismate biosynthesis; chorismate from D-erythrose 4-phosphate and phosphoenolpyruvate: step 3/7.</text>
</comment>
<dbReference type="CDD" id="cd00502">
    <property type="entry name" value="DHQase_I"/>
    <property type="match status" value="1"/>
</dbReference>
<protein>
    <recommendedName>
        <fullName evidence="5">3-dehydroquinate dehydratase</fullName>
        <shortName evidence="5">3-dehydroquinase</shortName>
        <ecNumber evidence="5">4.2.1.10</ecNumber>
    </recommendedName>
    <alternativeName>
        <fullName evidence="5">Type I DHQase</fullName>
    </alternativeName>
    <alternativeName>
        <fullName evidence="5">Type I dehydroquinase</fullName>
        <shortName evidence="5">DHQ1</shortName>
    </alternativeName>
</protein>
<dbReference type="NCBIfam" id="TIGR01093">
    <property type="entry name" value="aroD"/>
    <property type="match status" value="1"/>
</dbReference>
<accession>A0A7X2P8H6</accession>
<comment type="catalytic activity">
    <reaction evidence="1 5">
        <text>3-dehydroquinate = 3-dehydroshikimate + H2O</text>
        <dbReference type="Rhea" id="RHEA:21096"/>
        <dbReference type="ChEBI" id="CHEBI:15377"/>
        <dbReference type="ChEBI" id="CHEBI:16630"/>
        <dbReference type="ChEBI" id="CHEBI:32364"/>
        <dbReference type="EC" id="4.2.1.10"/>
    </reaction>
</comment>
<dbReference type="PANTHER" id="PTHR43699">
    <property type="entry name" value="3-DEHYDROQUINATE DEHYDRATASE"/>
    <property type="match status" value="1"/>
</dbReference>
<feature type="binding site" evidence="5">
    <location>
        <position position="325"/>
    </location>
    <ligand>
        <name>3-dehydroquinate</name>
        <dbReference type="ChEBI" id="CHEBI:32364"/>
    </ligand>
</feature>
<feature type="binding site" evidence="5">
    <location>
        <position position="455"/>
    </location>
    <ligand>
        <name>3-dehydroquinate</name>
        <dbReference type="ChEBI" id="CHEBI:32364"/>
    </ligand>
</feature>
<keyword evidence="4 5" id="KW-0704">Schiff base</keyword>
<feature type="compositionally biased region" description="Basic and acidic residues" evidence="6">
    <location>
        <begin position="102"/>
        <end position="111"/>
    </location>
</feature>
<proteinExistence type="inferred from homology"/>
<feature type="region of interest" description="Disordered" evidence="6">
    <location>
        <begin position="1"/>
        <end position="192"/>
    </location>
</feature>
<dbReference type="SUPFAM" id="SSF51569">
    <property type="entry name" value="Aldolase"/>
    <property type="match status" value="1"/>
</dbReference>
<feature type="binding site" evidence="5">
    <location>
        <position position="478"/>
    </location>
    <ligand>
        <name>3-dehydroquinate</name>
        <dbReference type="ChEBI" id="CHEBI:32364"/>
    </ligand>
</feature>
<comment type="caution">
    <text evidence="5">Lacks conserved residue(s) required for the propagation of feature annotation.</text>
</comment>
<evidence type="ECO:0000256" key="6">
    <source>
        <dbReference type="SAM" id="MobiDB-lite"/>
    </source>
</evidence>
<dbReference type="FunFam" id="3.20.20.70:FF:000047">
    <property type="entry name" value="3-dehydroquinate dehydratase"/>
    <property type="match status" value="1"/>
</dbReference>
<gene>
    <name evidence="5 7" type="primary">aroD</name>
    <name evidence="7" type="ORF">FYJ60_06830</name>
</gene>
<evidence type="ECO:0000256" key="1">
    <source>
        <dbReference type="ARBA" id="ARBA00001864"/>
    </source>
</evidence>